<organism evidence="2 3">
    <name type="scientific">Ignicoccus islandicus DSM 13165</name>
    <dbReference type="NCBI Taxonomy" id="940295"/>
    <lineage>
        <taxon>Archaea</taxon>
        <taxon>Thermoproteota</taxon>
        <taxon>Thermoprotei</taxon>
        <taxon>Desulfurococcales</taxon>
        <taxon>Desulfurococcaceae</taxon>
        <taxon>Ignicoccus</taxon>
    </lineage>
</organism>
<keyword evidence="1" id="KW-0812">Transmembrane</keyword>
<reference evidence="2 3" key="1">
    <citation type="submission" date="2013-11" db="EMBL/GenBank/DDBJ databases">
        <title>Comparative genomics of Ignicoccus.</title>
        <authorList>
            <person name="Podar M."/>
        </authorList>
    </citation>
    <scope>NUCLEOTIDE SEQUENCE [LARGE SCALE GENOMIC DNA]</scope>
    <source>
        <strain evidence="2 3">DSM 13165</strain>
    </source>
</reference>
<protein>
    <recommendedName>
        <fullName evidence="4">Transmembrane protein</fullName>
    </recommendedName>
</protein>
<evidence type="ECO:0000256" key="1">
    <source>
        <dbReference type="SAM" id="Phobius"/>
    </source>
</evidence>
<dbReference type="GeneID" id="30680580"/>
<sequence>MRALLLIAASLILAFACVDVTVYPLSQFKPFETSTAVFRLHSECQAEVKLIAKISNATVSGAKGFDSVVSNLLILERELKKGDLTAFATLVPTSDRVSVHISLYINGRLSKDEVTYLGTPPCVRVYASSLNLRDALKGFEVPENAKALDVLVINQCDERVSSLLSVRFPLGKAMLFAPYYKCDEYETIAYTVKECAKDELGTPITICVKSSNTGPFKTIYVKKSAQPVVRKCTDCVPVETANGTNYVCSKCETYVREPEVLEEISVREPRCFETRCAKWNEIARTLRVCREWSGKAIRSNVEVIGNYFSLEVHLDRGEAKEYLIPFVLTQRYYVIGSFSRAVEVPVAVIEYGGSEVRVNEAIPNYGYVFTVLLTVLSLLSISYFLMKVVGG</sequence>
<dbReference type="PROSITE" id="PS51257">
    <property type="entry name" value="PROKAR_LIPOPROTEIN"/>
    <property type="match status" value="1"/>
</dbReference>
<gene>
    <name evidence="2" type="ORF">EYM_06000</name>
</gene>
<evidence type="ECO:0000313" key="2">
    <source>
        <dbReference type="EMBL" id="ALU12641.1"/>
    </source>
</evidence>
<dbReference type="STRING" id="940295.EYM_06000"/>
<accession>A0A0U2WNU9</accession>
<keyword evidence="1" id="KW-1133">Transmembrane helix</keyword>
<dbReference type="KEGG" id="iis:EYM_06000"/>
<dbReference type="Proteomes" id="UP000060778">
    <property type="component" value="Chromosome"/>
</dbReference>
<dbReference type="RefSeq" id="WP_075050099.1">
    <property type="nucleotide sequence ID" value="NZ_CP006867.1"/>
</dbReference>
<keyword evidence="3" id="KW-1185">Reference proteome</keyword>
<evidence type="ECO:0008006" key="4">
    <source>
        <dbReference type="Google" id="ProtNLM"/>
    </source>
</evidence>
<proteinExistence type="predicted"/>
<keyword evidence="1" id="KW-0472">Membrane</keyword>
<feature type="transmembrane region" description="Helical" evidence="1">
    <location>
        <begin position="365"/>
        <end position="386"/>
    </location>
</feature>
<evidence type="ECO:0000313" key="3">
    <source>
        <dbReference type="Proteomes" id="UP000060778"/>
    </source>
</evidence>
<name>A0A0U2WNU9_9CREN</name>
<dbReference type="AlphaFoldDB" id="A0A0U2WNU9"/>
<dbReference type="EMBL" id="CP006867">
    <property type="protein sequence ID" value="ALU12641.1"/>
    <property type="molecule type" value="Genomic_DNA"/>
</dbReference>